<protein>
    <recommendedName>
        <fullName evidence="7">NAD(P)-binding protein</fullName>
    </recommendedName>
</protein>
<feature type="transmembrane region" description="Helical" evidence="4">
    <location>
        <begin position="20"/>
        <end position="44"/>
    </location>
</feature>
<dbReference type="EMBL" id="MU001672">
    <property type="protein sequence ID" value="KAF2461104.1"/>
    <property type="molecule type" value="Genomic_DNA"/>
</dbReference>
<evidence type="ECO:0000256" key="1">
    <source>
        <dbReference type="ARBA" id="ARBA00006484"/>
    </source>
</evidence>
<feature type="compositionally biased region" description="Basic residues" evidence="3">
    <location>
        <begin position="449"/>
        <end position="462"/>
    </location>
</feature>
<reference evidence="5" key="1">
    <citation type="journal article" date="2020" name="Stud. Mycol.">
        <title>101 Dothideomycetes genomes: a test case for predicting lifestyles and emergence of pathogens.</title>
        <authorList>
            <person name="Haridas S."/>
            <person name="Albert R."/>
            <person name="Binder M."/>
            <person name="Bloem J."/>
            <person name="Labutti K."/>
            <person name="Salamov A."/>
            <person name="Andreopoulos B."/>
            <person name="Baker S."/>
            <person name="Barry K."/>
            <person name="Bills G."/>
            <person name="Bluhm B."/>
            <person name="Cannon C."/>
            <person name="Castanera R."/>
            <person name="Culley D."/>
            <person name="Daum C."/>
            <person name="Ezra D."/>
            <person name="Gonzalez J."/>
            <person name="Henrissat B."/>
            <person name="Kuo A."/>
            <person name="Liang C."/>
            <person name="Lipzen A."/>
            <person name="Lutzoni F."/>
            <person name="Magnuson J."/>
            <person name="Mondo S."/>
            <person name="Nolan M."/>
            <person name="Ohm R."/>
            <person name="Pangilinan J."/>
            <person name="Park H.-J."/>
            <person name="Ramirez L."/>
            <person name="Alfaro M."/>
            <person name="Sun H."/>
            <person name="Tritt A."/>
            <person name="Yoshinaga Y."/>
            <person name="Zwiers L.-H."/>
            <person name="Turgeon B."/>
            <person name="Goodwin S."/>
            <person name="Spatafora J."/>
            <person name="Crous P."/>
            <person name="Grigoriev I."/>
        </authorList>
    </citation>
    <scope>NUCLEOTIDE SEQUENCE</scope>
    <source>
        <strain evidence="5">ATCC 16933</strain>
    </source>
</reference>
<evidence type="ECO:0000256" key="2">
    <source>
        <dbReference type="ARBA" id="ARBA00023002"/>
    </source>
</evidence>
<dbReference type="Gene3D" id="3.40.50.720">
    <property type="entry name" value="NAD(P)-binding Rossmann-like Domain"/>
    <property type="match status" value="1"/>
</dbReference>
<gene>
    <name evidence="5" type="ORF">BDY21DRAFT_369174</name>
</gene>
<comment type="similarity">
    <text evidence="1">Belongs to the short-chain dehydrogenases/reductases (SDR) family.</text>
</comment>
<dbReference type="OrthoDB" id="191979at2759"/>
<dbReference type="PANTHER" id="PTHR24320">
    <property type="entry name" value="RETINOL DEHYDROGENASE"/>
    <property type="match status" value="1"/>
</dbReference>
<organism evidence="5 6">
    <name type="scientific">Lineolata rhizophorae</name>
    <dbReference type="NCBI Taxonomy" id="578093"/>
    <lineage>
        <taxon>Eukaryota</taxon>
        <taxon>Fungi</taxon>
        <taxon>Dikarya</taxon>
        <taxon>Ascomycota</taxon>
        <taxon>Pezizomycotina</taxon>
        <taxon>Dothideomycetes</taxon>
        <taxon>Dothideomycetes incertae sedis</taxon>
        <taxon>Lineolatales</taxon>
        <taxon>Lineolataceae</taxon>
        <taxon>Lineolata</taxon>
    </lineage>
</organism>
<keyword evidence="4" id="KW-1133">Transmembrane helix</keyword>
<dbReference type="AlphaFoldDB" id="A0A6A6PAW3"/>
<keyword evidence="6" id="KW-1185">Reference proteome</keyword>
<feature type="region of interest" description="Disordered" evidence="3">
    <location>
        <begin position="414"/>
        <end position="462"/>
    </location>
</feature>
<evidence type="ECO:0008006" key="7">
    <source>
        <dbReference type="Google" id="ProtNLM"/>
    </source>
</evidence>
<sequence>MPVYIIKHALSEGVESIPYLVTALNTALITVPWIALLALLKWYFGGARNNSERLMHGKVIMMTGATSGIGAAVAKTLASRGAQIVLLTQHPLSDPFLVDYIMDLRAQTKNQLITAEHVDLSSLQSIRVFATKWVDNAPPRRLDMLILCANTFTPPGGKLTTTKDGLETSWGLNYIANFHLLSILSPALRAQPPDRDVRVIFGSCSSYMGGKLPELEAAPSSGSTEKSRSKMTEKPDASSSSPTPPISPSSAHSASYLALMTFAAAFQKHLSSYARPDKAPCNARVLVVDPGWSRTPGMRRWLTFGSLWGLLAYLLTWPLWWLVLKSSEQGAQGFLWAAMEGSLRAGGLGAMVVESQDEGKVGEVAGPSEGSGLDMDVKFVKECRVVRFMREEITSEQAQKALWQASEKTVEMLEKEGAMKRAKEKKKAGSEEASKEEEDGAAARSSGAAHKKPGSRRSRKAE</sequence>
<evidence type="ECO:0000256" key="3">
    <source>
        <dbReference type="SAM" id="MobiDB-lite"/>
    </source>
</evidence>
<dbReference type="Pfam" id="PF00106">
    <property type="entry name" value="adh_short"/>
    <property type="match status" value="1"/>
</dbReference>
<dbReference type="GO" id="GO:0016491">
    <property type="term" value="F:oxidoreductase activity"/>
    <property type="evidence" value="ECO:0007669"/>
    <property type="project" value="UniProtKB-KW"/>
</dbReference>
<name>A0A6A6PAW3_9PEZI</name>
<dbReference type="Proteomes" id="UP000799766">
    <property type="component" value="Unassembled WGS sequence"/>
</dbReference>
<feature type="compositionally biased region" description="Basic and acidic residues" evidence="3">
    <location>
        <begin position="414"/>
        <end position="433"/>
    </location>
</feature>
<dbReference type="InterPro" id="IPR002347">
    <property type="entry name" value="SDR_fam"/>
</dbReference>
<evidence type="ECO:0000256" key="4">
    <source>
        <dbReference type="SAM" id="Phobius"/>
    </source>
</evidence>
<feature type="region of interest" description="Disordered" evidence="3">
    <location>
        <begin position="212"/>
        <end position="249"/>
    </location>
</feature>
<evidence type="ECO:0000313" key="5">
    <source>
        <dbReference type="EMBL" id="KAF2461104.1"/>
    </source>
</evidence>
<dbReference type="PANTHER" id="PTHR24320:SF285">
    <property type="entry name" value="RETINOL DEHYDROGENASE 14"/>
    <property type="match status" value="1"/>
</dbReference>
<feature type="transmembrane region" description="Helical" evidence="4">
    <location>
        <begin position="301"/>
        <end position="323"/>
    </location>
</feature>
<proteinExistence type="inferred from homology"/>
<dbReference type="InterPro" id="IPR036291">
    <property type="entry name" value="NAD(P)-bd_dom_sf"/>
</dbReference>
<keyword evidence="4" id="KW-0472">Membrane</keyword>
<evidence type="ECO:0000313" key="6">
    <source>
        <dbReference type="Proteomes" id="UP000799766"/>
    </source>
</evidence>
<keyword evidence="4" id="KW-0812">Transmembrane</keyword>
<keyword evidence="2" id="KW-0560">Oxidoreductase</keyword>
<dbReference type="SUPFAM" id="SSF51735">
    <property type="entry name" value="NAD(P)-binding Rossmann-fold domains"/>
    <property type="match status" value="1"/>
</dbReference>
<accession>A0A6A6PAW3</accession>
<feature type="compositionally biased region" description="Basic and acidic residues" evidence="3">
    <location>
        <begin position="225"/>
        <end position="236"/>
    </location>
</feature>